<dbReference type="PANTHER" id="PTHR11579:SF0">
    <property type="entry name" value="PROTEIN-L-ISOASPARTATE(D-ASPARTATE) O-METHYLTRANSFERASE"/>
    <property type="match status" value="1"/>
</dbReference>
<comment type="similarity">
    <text evidence="2">Belongs to the methyltransferase superfamily. L-isoaspartyl/D-aspartyl protein methyltransferase family.</text>
</comment>
<evidence type="ECO:0000256" key="7">
    <source>
        <dbReference type="ARBA" id="ARBA00022679"/>
    </source>
</evidence>
<dbReference type="EC" id="2.1.1.77" evidence="3"/>
<dbReference type="InterPro" id="IPR027573">
    <property type="entry name" value="Methyltran_FxLD"/>
</dbReference>
<organism evidence="12 13">
    <name type="scientific">Peterkaempfera bronchialis</name>
    <dbReference type="NCBI Taxonomy" id="2126346"/>
    <lineage>
        <taxon>Bacteria</taxon>
        <taxon>Bacillati</taxon>
        <taxon>Actinomycetota</taxon>
        <taxon>Actinomycetes</taxon>
        <taxon>Kitasatosporales</taxon>
        <taxon>Streptomycetaceae</taxon>
        <taxon>Peterkaempfera</taxon>
    </lineage>
</organism>
<evidence type="ECO:0000256" key="3">
    <source>
        <dbReference type="ARBA" id="ARBA00011890"/>
    </source>
</evidence>
<dbReference type="GO" id="GO:0004719">
    <property type="term" value="F:protein-L-isoaspartate (D-aspartate) O-methyltransferase activity"/>
    <property type="evidence" value="ECO:0007669"/>
    <property type="project" value="UniProtKB-EC"/>
</dbReference>
<dbReference type="SUPFAM" id="SSF53335">
    <property type="entry name" value="S-adenosyl-L-methionine-dependent methyltransferases"/>
    <property type="match status" value="1"/>
</dbReference>
<evidence type="ECO:0000256" key="11">
    <source>
        <dbReference type="ARBA" id="ARBA00031350"/>
    </source>
</evidence>
<evidence type="ECO:0000256" key="8">
    <source>
        <dbReference type="ARBA" id="ARBA00022691"/>
    </source>
</evidence>
<proteinExistence type="inferred from homology"/>
<dbReference type="Proteomes" id="UP000249340">
    <property type="component" value="Chromosome"/>
</dbReference>
<dbReference type="InterPro" id="IPR000682">
    <property type="entry name" value="PCMT"/>
</dbReference>
<dbReference type="CDD" id="cd02440">
    <property type="entry name" value="AdoMet_MTases"/>
    <property type="match status" value="1"/>
</dbReference>
<evidence type="ECO:0000256" key="10">
    <source>
        <dbReference type="ARBA" id="ARBA00031323"/>
    </source>
</evidence>
<dbReference type="NCBIfam" id="TIGR04364">
    <property type="entry name" value="methyltran_FxLD"/>
    <property type="match status" value="1"/>
</dbReference>
<dbReference type="Pfam" id="PF01135">
    <property type="entry name" value="PCMT"/>
    <property type="match status" value="1"/>
</dbReference>
<evidence type="ECO:0000256" key="9">
    <source>
        <dbReference type="ARBA" id="ARBA00030757"/>
    </source>
</evidence>
<dbReference type="GO" id="GO:0005737">
    <property type="term" value="C:cytoplasm"/>
    <property type="evidence" value="ECO:0007669"/>
    <property type="project" value="UniProtKB-SubCell"/>
</dbReference>
<dbReference type="OrthoDB" id="3849890at2"/>
<dbReference type="EMBL" id="CP031264">
    <property type="protein sequence ID" value="AXI77468.1"/>
    <property type="molecule type" value="Genomic_DNA"/>
</dbReference>
<keyword evidence="8" id="KW-0949">S-adenosyl-L-methionine</keyword>
<evidence type="ECO:0000256" key="4">
    <source>
        <dbReference type="ARBA" id="ARBA00013346"/>
    </source>
</evidence>
<dbReference type="InterPro" id="IPR029063">
    <property type="entry name" value="SAM-dependent_MTases_sf"/>
</dbReference>
<name>A0A345SUR3_9ACTN</name>
<keyword evidence="13" id="KW-1185">Reference proteome</keyword>
<keyword evidence="6 12" id="KW-0489">Methyltransferase</keyword>
<dbReference type="PANTHER" id="PTHR11579">
    <property type="entry name" value="PROTEIN-L-ISOASPARTATE O-METHYLTRANSFERASE"/>
    <property type="match status" value="1"/>
</dbReference>
<keyword evidence="5" id="KW-0963">Cytoplasm</keyword>
<evidence type="ECO:0000313" key="12">
    <source>
        <dbReference type="EMBL" id="AXI77468.1"/>
    </source>
</evidence>
<evidence type="ECO:0000256" key="1">
    <source>
        <dbReference type="ARBA" id="ARBA00004496"/>
    </source>
</evidence>
<evidence type="ECO:0000313" key="13">
    <source>
        <dbReference type="Proteomes" id="UP000249340"/>
    </source>
</evidence>
<keyword evidence="7 12" id="KW-0808">Transferase</keyword>
<comment type="subcellular location">
    <subcellularLocation>
        <location evidence="1">Cytoplasm</location>
    </subcellularLocation>
</comment>
<protein>
    <recommendedName>
        <fullName evidence="4">Protein-L-isoaspartate O-methyltransferase</fullName>
        <ecNumber evidence="3">2.1.1.77</ecNumber>
    </recommendedName>
    <alternativeName>
        <fullName evidence="11">L-isoaspartyl protein carboxyl methyltransferase</fullName>
    </alternativeName>
    <alternativeName>
        <fullName evidence="9">Protein L-isoaspartyl methyltransferase</fullName>
    </alternativeName>
    <alternativeName>
        <fullName evidence="10">Protein-beta-aspartate methyltransferase</fullName>
    </alternativeName>
</protein>
<dbReference type="GO" id="GO:0032259">
    <property type="term" value="P:methylation"/>
    <property type="evidence" value="ECO:0007669"/>
    <property type="project" value="UniProtKB-KW"/>
</dbReference>
<dbReference type="Gene3D" id="3.40.50.150">
    <property type="entry name" value="Vaccinia Virus protein VP39"/>
    <property type="match status" value="1"/>
</dbReference>
<accession>A0A345SUR3</accession>
<dbReference type="AlphaFoldDB" id="A0A345SUR3"/>
<gene>
    <name evidence="12" type="primary">fxlM</name>
    <name evidence="12" type="ORF">C7M71_008470</name>
</gene>
<evidence type="ECO:0000256" key="5">
    <source>
        <dbReference type="ARBA" id="ARBA00022490"/>
    </source>
</evidence>
<reference evidence="13" key="1">
    <citation type="submission" date="2018-07" db="EMBL/GenBank/DDBJ databases">
        <title>Streptacidiphilus bronchialis DSM 106435 chromosome.</title>
        <authorList>
            <person name="Batra D."/>
            <person name="Gulvik C.A."/>
        </authorList>
    </citation>
    <scope>NUCLEOTIDE SEQUENCE [LARGE SCALE GENOMIC DNA]</scope>
    <source>
        <strain evidence="13">DSM 106435</strain>
    </source>
</reference>
<sequence>MTDVTADPDRAAQLRDQIVDTLIADGTIVSKPVETAMRAVPRHQFAPDASMDEVYSAYNAVFTKKDEHGVIMSSVSAPQIQAMMLEQAGIEPGMRVLEVGSGGYNAALIAELVGASGEVTTVDIDPEVTDRAARLLAGAGYTRVRVVCADATDGVPAYGLYDRIVVTAGAWDIPPAWVSQLTAGGRLVVPLRMRGLTRSIAFDRAGDHLTSVSAQVCGFVPMQGAGAHREELLLVTGTGEIGLRFDDGLPADPSRLDNAVRTPRAETWSGVLIGRQEPFDTLQLYLATVLDGFCIMAVDPDLDTGLVAPANRWFCMAAVDGGSFAYVTTRRTADEASVEFGVHALGPDAVALAERVAEQIRTWERERRSGPGPVIRVYPADTPDDQLPDGRVIDKQHCRISISWPAATAA</sequence>
<dbReference type="KEGG" id="stri:C7M71_008470"/>
<dbReference type="RefSeq" id="WP_111489960.1">
    <property type="nucleotide sequence ID" value="NZ_CP031264.1"/>
</dbReference>
<evidence type="ECO:0000256" key="6">
    <source>
        <dbReference type="ARBA" id="ARBA00022603"/>
    </source>
</evidence>
<evidence type="ECO:0000256" key="2">
    <source>
        <dbReference type="ARBA" id="ARBA00005369"/>
    </source>
</evidence>